<dbReference type="InterPro" id="IPR000536">
    <property type="entry name" value="Nucl_hrmn_rcpt_lig-bd"/>
</dbReference>
<dbReference type="OrthoDB" id="10419647at2759"/>
<evidence type="ECO:0000313" key="5">
    <source>
        <dbReference type="EMBL" id="EFP08147.1"/>
    </source>
</evidence>
<dbReference type="RefSeq" id="XP_003101063.2">
    <property type="nucleotide sequence ID" value="XM_003101015.2"/>
</dbReference>
<dbReference type="InParanoid" id="E3MS23"/>
<keyword evidence="3" id="KW-0675">Receptor</keyword>
<gene>
    <name evidence="5" type="ORF">CRE_17309</name>
</gene>
<dbReference type="SUPFAM" id="SSF48508">
    <property type="entry name" value="Nuclear receptor ligand-binding domain"/>
    <property type="match status" value="1"/>
</dbReference>
<sequence>MILSLCISKRFHIIINKHSNIFRLFKPTYDMQRNTLILPMMSYKLDIFEFFALATILLWDIGLENQTEECARTGEKVKEQVKAELVHYMKYYKRIEEPGIRIASIVNLLPAVERCVKKIQDDMEMTQVFKLSKVVYN</sequence>
<protein>
    <recommendedName>
        <fullName evidence="4">NR LBD domain-containing protein</fullName>
    </recommendedName>
</protein>
<dbReference type="GO" id="GO:0006357">
    <property type="term" value="P:regulation of transcription by RNA polymerase II"/>
    <property type="evidence" value="ECO:0007669"/>
    <property type="project" value="TreeGrafter"/>
</dbReference>
<evidence type="ECO:0000256" key="2">
    <source>
        <dbReference type="ARBA" id="ARBA00023163"/>
    </source>
</evidence>
<name>E3MS23_CAERE</name>
<feature type="domain" description="NR LBD" evidence="4">
    <location>
        <begin position="1"/>
        <end position="137"/>
    </location>
</feature>
<keyword evidence="2" id="KW-0804">Transcription</keyword>
<keyword evidence="6" id="KW-1185">Reference proteome</keyword>
<accession>E3MS23</accession>
<dbReference type="Proteomes" id="UP000008281">
    <property type="component" value="Unassembled WGS sequence"/>
</dbReference>
<dbReference type="KEGG" id="crq:GCK72_004519"/>
<evidence type="ECO:0000256" key="1">
    <source>
        <dbReference type="ARBA" id="ARBA00023015"/>
    </source>
</evidence>
<dbReference type="OMA" id="NQTEECA"/>
<dbReference type="EMBL" id="DS268471">
    <property type="protein sequence ID" value="EFP08147.1"/>
    <property type="molecule type" value="Genomic_DNA"/>
</dbReference>
<dbReference type="PANTHER" id="PTHR46011">
    <property type="entry name" value="NUCLEAR HORMONE RECEPTOR FAMILY MEMBER NHR-86-RELATED"/>
    <property type="match status" value="1"/>
</dbReference>
<evidence type="ECO:0000313" key="6">
    <source>
        <dbReference type="Proteomes" id="UP000008281"/>
    </source>
</evidence>
<reference evidence="5" key="1">
    <citation type="submission" date="2007-07" db="EMBL/GenBank/DDBJ databases">
        <title>PCAP assembly of the Caenorhabditis remanei genome.</title>
        <authorList>
            <consortium name="The Caenorhabditis remanei Sequencing Consortium"/>
            <person name="Wilson R.K."/>
        </authorList>
    </citation>
    <scope>NUCLEOTIDE SEQUENCE [LARGE SCALE GENOMIC DNA]</scope>
    <source>
        <strain evidence="5">PB4641</strain>
    </source>
</reference>
<dbReference type="Pfam" id="PF00104">
    <property type="entry name" value="Hormone_recep"/>
    <property type="match status" value="1"/>
</dbReference>
<dbReference type="GeneID" id="9798719"/>
<dbReference type="CTD" id="9798719"/>
<dbReference type="eggNOG" id="KOG3575">
    <property type="taxonomic scope" value="Eukaryota"/>
</dbReference>
<dbReference type="PANTHER" id="PTHR46011:SF18">
    <property type="entry name" value="NR LBD DOMAIN-CONTAINING PROTEIN-RELATED"/>
    <property type="match status" value="1"/>
</dbReference>
<dbReference type="HOGENOM" id="CLU_1867019_0_0_1"/>
<organism evidence="6">
    <name type="scientific">Caenorhabditis remanei</name>
    <name type="common">Caenorhabditis vulgaris</name>
    <dbReference type="NCBI Taxonomy" id="31234"/>
    <lineage>
        <taxon>Eukaryota</taxon>
        <taxon>Metazoa</taxon>
        <taxon>Ecdysozoa</taxon>
        <taxon>Nematoda</taxon>
        <taxon>Chromadorea</taxon>
        <taxon>Rhabditida</taxon>
        <taxon>Rhabditina</taxon>
        <taxon>Rhabditomorpha</taxon>
        <taxon>Rhabditoidea</taxon>
        <taxon>Rhabditidae</taxon>
        <taxon>Peloderinae</taxon>
        <taxon>Caenorhabditis</taxon>
    </lineage>
</organism>
<dbReference type="Gene3D" id="1.10.565.10">
    <property type="entry name" value="Retinoid X Receptor"/>
    <property type="match status" value="1"/>
</dbReference>
<evidence type="ECO:0000256" key="3">
    <source>
        <dbReference type="ARBA" id="ARBA00023170"/>
    </source>
</evidence>
<dbReference type="PROSITE" id="PS51843">
    <property type="entry name" value="NR_LBD"/>
    <property type="match status" value="1"/>
</dbReference>
<dbReference type="GO" id="GO:0003700">
    <property type="term" value="F:DNA-binding transcription factor activity"/>
    <property type="evidence" value="ECO:0007669"/>
    <property type="project" value="TreeGrafter"/>
</dbReference>
<dbReference type="InterPro" id="IPR035500">
    <property type="entry name" value="NHR-like_dom_sf"/>
</dbReference>
<keyword evidence="1" id="KW-0805">Transcription regulation</keyword>
<dbReference type="AlphaFoldDB" id="E3MS23"/>
<proteinExistence type="predicted"/>
<evidence type="ECO:0000259" key="4">
    <source>
        <dbReference type="PROSITE" id="PS51843"/>
    </source>
</evidence>
<dbReference type="STRING" id="31234.E3MS23"/>
<dbReference type="GO" id="GO:0005634">
    <property type="term" value="C:nucleus"/>
    <property type="evidence" value="ECO:0007669"/>
    <property type="project" value="TreeGrafter"/>
</dbReference>